<organism evidence="4 5">
    <name type="scientific">Emcibacter nanhaiensis</name>
    <dbReference type="NCBI Taxonomy" id="1505037"/>
    <lineage>
        <taxon>Bacteria</taxon>
        <taxon>Pseudomonadati</taxon>
        <taxon>Pseudomonadota</taxon>
        <taxon>Alphaproteobacteria</taxon>
        <taxon>Emcibacterales</taxon>
        <taxon>Emcibacteraceae</taxon>
        <taxon>Emcibacter</taxon>
    </lineage>
</organism>
<feature type="region of interest" description="Disordered" evidence="1">
    <location>
        <begin position="30"/>
        <end position="85"/>
    </location>
</feature>
<accession>A0A501PIE6</accession>
<dbReference type="Pfam" id="PF00775">
    <property type="entry name" value="Dioxygenase_C"/>
    <property type="match status" value="1"/>
</dbReference>
<evidence type="ECO:0000313" key="4">
    <source>
        <dbReference type="EMBL" id="TPD60263.1"/>
    </source>
</evidence>
<dbReference type="InterPro" id="IPR006311">
    <property type="entry name" value="TAT_signal"/>
</dbReference>
<keyword evidence="5" id="KW-1185">Reference proteome</keyword>
<comment type="caution">
    <text evidence="4">The sequence shown here is derived from an EMBL/GenBank/DDBJ whole genome shotgun (WGS) entry which is preliminary data.</text>
</comment>
<name>A0A501PIE6_9PROT</name>
<evidence type="ECO:0000256" key="2">
    <source>
        <dbReference type="SAM" id="SignalP"/>
    </source>
</evidence>
<sequence>MAPNILARRKMLGLLGSAGAAALIAGCNGGSSGSSTATTTTSSSTTSDSSSDDSSSSSGDTTSSCVADPEETNGPYPGDGSNSVNGSTVNVLTDSGIIRSDITSSFGSYSGTADGVPVVLNIQLVDVNNGCTALDGYVIYLWHCNAEGKYSLYSSGVQNVNYLRGVQEADSDGNVSFTTIFPGCYDGRWPHMHFEIFSSLAEATQYGNRVLCSQFAMPSDAASTLYSNVSEYSDSVSNFNRISISSDNVFGDNSSAEITAMTPTVDSGNYVDGYEMSIVVGISA</sequence>
<dbReference type="InterPro" id="IPR015889">
    <property type="entry name" value="Intradiol_dOase_core"/>
</dbReference>
<feature type="signal peptide" evidence="2">
    <location>
        <begin position="1"/>
        <end position="20"/>
    </location>
</feature>
<dbReference type="PANTHER" id="PTHR34315">
    <property type="match status" value="1"/>
</dbReference>
<dbReference type="Proteomes" id="UP000319148">
    <property type="component" value="Unassembled WGS sequence"/>
</dbReference>
<dbReference type="OrthoDB" id="9800887at2"/>
<evidence type="ECO:0000313" key="5">
    <source>
        <dbReference type="Proteomes" id="UP000319148"/>
    </source>
</evidence>
<reference evidence="5" key="1">
    <citation type="submission" date="2019-06" db="EMBL/GenBank/DDBJ databases">
        <title>The complete genome of Emcibacter congregatus ZYLT.</title>
        <authorList>
            <person name="Zhao Z."/>
        </authorList>
    </citation>
    <scope>NUCLEOTIDE SEQUENCE [LARGE SCALE GENOMIC DNA]</scope>
    <source>
        <strain evidence="5">MCCC 1A06723</strain>
    </source>
</reference>
<dbReference type="GO" id="GO:0016702">
    <property type="term" value="F:oxidoreductase activity, acting on single donors with incorporation of molecular oxygen, incorporation of two atoms of oxygen"/>
    <property type="evidence" value="ECO:0007669"/>
    <property type="project" value="InterPro"/>
</dbReference>
<dbReference type="InterPro" id="IPR000627">
    <property type="entry name" value="Intradiol_dOase_C"/>
</dbReference>
<dbReference type="EMBL" id="VFIY01000008">
    <property type="protein sequence ID" value="TPD60263.1"/>
    <property type="molecule type" value="Genomic_DNA"/>
</dbReference>
<evidence type="ECO:0000259" key="3">
    <source>
        <dbReference type="Pfam" id="PF00775"/>
    </source>
</evidence>
<proteinExistence type="predicted"/>
<gene>
    <name evidence="4" type="ORF">FIV46_09195</name>
</gene>
<dbReference type="AlphaFoldDB" id="A0A501PIE6"/>
<dbReference type="GO" id="GO:0008199">
    <property type="term" value="F:ferric iron binding"/>
    <property type="evidence" value="ECO:0007669"/>
    <property type="project" value="InterPro"/>
</dbReference>
<feature type="domain" description="Intradiol ring-cleavage dioxygenases" evidence="3">
    <location>
        <begin position="110"/>
        <end position="187"/>
    </location>
</feature>
<dbReference type="PROSITE" id="PS51318">
    <property type="entry name" value="TAT"/>
    <property type="match status" value="1"/>
</dbReference>
<keyword evidence="4" id="KW-0223">Dioxygenase</keyword>
<feature type="chain" id="PRO_5021359564" evidence="2">
    <location>
        <begin position="21"/>
        <end position="284"/>
    </location>
</feature>
<feature type="compositionally biased region" description="Low complexity" evidence="1">
    <location>
        <begin position="33"/>
        <end position="64"/>
    </location>
</feature>
<protein>
    <submittedName>
        <fullName evidence="4">Intradiol ring-cleavage dioxygenase</fullName>
    </submittedName>
</protein>
<keyword evidence="2" id="KW-0732">Signal</keyword>
<evidence type="ECO:0000256" key="1">
    <source>
        <dbReference type="SAM" id="MobiDB-lite"/>
    </source>
</evidence>
<keyword evidence="4" id="KW-0560">Oxidoreductase</keyword>
<dbReference type="PANTHER" id="PTHR34315:SF1">
    <property type="entry name" value="INTRADIOL RING-CLEAVAGE DIOXYGENASES DOMAIN-CONTAINING PROTEIN-RELATED"/>
    <property type="match status" value="1"/>
</dbReference>
<dbReference type="Gene3D" id="2.60.130.10">
    <property type="entry name" value="Aromatic compound dioxygenase"/>
    <property type="match status" value="1"/>
</dbReference>
<dbReference type="SUPFAM" id="SSF49482">
    <property type="entry name" value="Aromatic compound dioxygenase"/>
    <property type="match status" value="1"/>
</dbReference>